<proteinExistence type="predicted"/>
<protein>
    <submittedName>
        <fullName evidence="2">Uncharacterized protein</fullName>
    </submittedName>
</protein>
<feature type="chain" id="PRO_5041463841" evidence="1">
    <location>
        <begin position="17"/>
        <end position="130"/>
    </location>
</feature>
<accession>A0AA36MD41</accession>
<keyword evidence="1" id="KW-0732">Signal</keyword>
<keyword evidence="3" id="KW-1185">Reference proteome</keyword>
<evidence type="ECO:0000256" key="1">
    <source>
        <dbReference type="SAM" id="SignalP"/>
    </source>
</evidence>
<dbReference type="EMBL" id="CATQJL010000316">
    <property type="protein sequence ID" value="CAJ0605778.1"/>
    <property type="molecule type" value="Genomic_DNA"/>
</dbReference>
<evidence type="ECO:0000313" key="3">
    <source>
        <dbReference type="Proteomes" id="UP001176961"/>
    </source>
</evidence>
<dbReference type="AlphaFoldDB" id="A0AA36MD41"/>
<evidence type="ECO:0000313" key="2">
    <source>
        <dbReference type="EMBL" id="CAJ0605778.1"/>
    </source>
</evidence>
<name>A0AA36MD41_CYLNA</name>
<sequence>MLCKLLLFALLVSVYGDKKRPIVSPAVESGLISGGEAGPGLSNVAESQVSLGLGARLPPMAPLYPGPASNGHHGRPYVYECFKKLQQCESVEANLNTLCLVDSWVEINQACNGDDAMARTKYAECICRLR</sequence>
<reference evidence="2" key="1">
    <citation type="submission" date="2023-07" db="EMBL/GenBank/DDBJ databases">
        <authorList>
            <consortium name="CYATHOMIX"/>
        </authorList>
    </citation>
    <scope>NUCLEOTIDE SEQUENCE</scope>
    <source>
        <strain evidence="2">N/A</strain>
    </source>
</reference>
<comment type="caution">
    <text evidence="2">The sequence shown here is derived from an EMBL/GenBank/DDBJ whole genome shotgun (WGS) entry which is preliminary data.</text>
</comment>
<dbReference type="Proteomes" id="UP001176961">
    <property type="component" value="Unassembled WGS sequence"/>
</dbReference>
<gene>
    <name evidence="2" type="ORF">CYNAS_LOCUS17761</name>
</gene>
<organism evidence="2 3">
    <name type="scientific">Cylicocyclus nassatus</name>
    <name type="common">Nematode worm</name>
    <dbReference type="NCBI Taxonomy" id="53992"/>
    <lineage>
        <taxon>Eukaryota</taxon>
        <taxon>Metazoa</taxon>
        <taxon>Ecdysozoa</taxon>
        <taxon>Nematoda</taxon>
        <taxon>Chromadorea</taxon>
        <taxon>Rhabditida</taxon>
        <taxon>Rhabditina</taxon>
        <taxon>Rhabditomorpha</taxon>
        <taxon>Strongyloidea</taxon>
        <taxon>Strongylidae</taxon>
        <taxon>Cylicocyclus</taxon>
    </lineage>
</organism>
<feature type="signal peptide" evidence="1">
    <location>
        <begin position="1"/>
        <end position="16"/>
    </location>
</feature>